<dbReference type="SUPFAM" id="SSF56672">
    <property type="entry name" value="DNA/RNA polymerases"/>
    <property type="match status" value="1"/>
</dbReference>
<feature type="compositionally biased region" description="Low complexity" evidence="1">
    <location>
        <begin position="25"/>
        <end position="49"/>
    </location>
</feature>
<protein>
    <recommendedName>
        <fullName evidence="2">Reverse transcriptase domain-containing protein</fullName>
    </recommendedName>
</protein>
<evidence type="ECO:0000256" key="1">
    <source>
        <dbReference type="SAM" id="MobiDB-lite"/>
    </source>
</evidence>
<dbReference type="EMBL" id="CADEBC010000578">
    <property type="protein sequence ID" value="CAB3255836.1"/>
    <property type="molecule type" value="Genomic_DNA"/>
</dbReference>
<accession>A0A8S1BA94</accession>
<dbReference type="Pfam" id="PF00078">
    <property type="entry name" value="RVT_1"/>
    <property type="match status" value="1"/>
</dbReference>
<dbReference type="GO" id="GO:0071897">
    <property type="term" value="P:DNA biosynthetic process"/>
    <property type="evidence" value="ECO:0007669"/>
    <property type="project" value="UniProtKB-ARBA"/>
</dbReference>
<dbReference type="InterPro" id="IPR043502">
    <property type="entry name" value="DNA/RNA_pol_sf"/>
</dbReference>
<feature type="region of interest" description="Disordered" evidence="1">
    <location>
        <begin position="1"/>
        <end position="81"/>
    </location>
</feature>
<evidence type="ECO:0000259" key="2">
    <source>
        <dbReference type="PROSITE" id="PS50878"/>
    </source>
</evidence>
<dbReference type="Proteomes" id="UP000494106">
    <property type="component" value="Unassembled WGS sequence"/>
</dbReference>
<comment type="caution">
    <text evidence="3">The sequence shown here is derived from an EMBL/GenBank/DDBJ whole genome shotgun (WGS) entry which is preliminary data.</text>
</comment>
<sequence>MLTRARSRALTTSPDSSLRSVLPSPEATTEVPAVAEASSSTSSDEFFSPPTSPTPVRRQGRGRPPTSLGSRGLLTSNRVPATGGDVRRMKWTKSINENVMRAYYRATEVGTNLTAYRVRLVSLFQELEPAVNVSAQRLSDQVRAIQRCHLLDDAVLERIRSDIRNSLIIPSSSHTVDSVANSTPQLASYTDDIDELVESEVISVSTQYNDRIRSALEDAILEYRYLNCNDRPRLFRLPIHKRNLALVGALDSLLPEYLDNSEDLSDTHSILYCAAIAACRVAGVKIANNVTTTRPKSTVPAWQYRIERRITETRTLIGKLISYRSGNMRPRVMRFVKQAFLGTTISPQQYMSCVTERIDFLKQKIYAWANRIRRYKKRIDRYNQNRMFQRNEKWVYRKWEEPDPCVGDRHLPDENVTNTFWRNIWSVPVTHIEGDWLQDVRRSCESITPMEPVKIDKDDVSCAVRSLPNWKSPGPDGLHNFWLKWFRSSHARLASQFQAALDSGSLPQFLTTGITHLLYKSGSVMDPKNFRPITCLPTMYKLLTSILRLKITLHINNNSIMSVSQNGCRSGTRGTKDLLIIDMTISQQVRCNRKSLATCWIDYKKAYDSVPHTWLLKVLELYKIDTTLCTFLKSCMGQWRTALRYPGCRQTAIHDVLIKIERGIFQGDSLSPLWFCLALNPLSTLLEGSGLGYRLQKDDQVISHLLYMDDLKLLASNKLQLTKLLKVTENFSNSIKMEFGVDKCAVMYVKKGVIVESEGIELLDSTKLRSLSATETYKYLGISQSLGIPESNMKQTLQERFFGRLKKVLKSLLSGGNKVRACNGWVMPVLMYSFGILRWTQTELDALDRKVRTLLTASRMHHPRSSVMRLYIPRKLGGRGLLNIKTLHNREVCNLREYFLHTDVGVHRNVVAVDTGFTPLALAEENWRRPVVLGVNDRREVWKGKELHGRFYRALNGSDIDLKASTTWLRHGDLFGETEGFVCAIMDEVIMTNNYRKYILKDGTVDICRACHRPGESIRHIISGCSRLANGEYLHRHNQVARIVHQQLALKYHLVNLEVPYYRYVPDPVLENGRATLYWDRSIITDRTIVANKPDIVLIDRLERRAMIVDIAVPHDENLVKVEKEKQIKYLDLSHEIVDMWNVDSVIIVPIVVSAHGLIAKSLDQHLKRLTLDGWIKGLMQKAVLLDTARIVRRFLSLES</sequence>
<keyword evidence="4" id="KW-1185">Reference proteome</keyword>
<dbReference type="CDD" id="cd01650">
    <property type="entry name" value="RT_nLTR_like"/>
    <property type="match status" value="1"/>
</dbReference>
<dbReference type="OrthoDB" id="2194416at2759"/>
<evidence type="ECO:0000313" key="3">
    <source>
        <dbReference type="EMBL" id="CAB3255836.1"/>
    </source>
</evidence>
<name>A0A8S1BA94_ARCPL</name>
<dbReference type="InterPro" id="IPR000477">
    <property type="entry name" value="RT_dom"/>
</dbReference>
<dbReference type="AlphaFoldDB" id="A0A8S1BA94"/>
<feature type="domain" description="Reverse transcriptase" evidence="2">
    <location>
        <begin position="498"/>
        <end position="784"/>
    </location>
</feature>
<reference evidence="3 4" key="1">
    <citation type="submission" date="2020-04" db="EMBL/GenBank/DDBJ databases">
        <authorList>
            <person name="Wallbank WR R."/>
            <person name="Pardo Diaz C."/>
            <person name="Kozak K."/>
            <person name="Martin S."/>
            <person name="Jiggins C."/>
            <person name="Moest M."/>
            <person name="Warren A I."/>
            <person name="Byers J.R.P. K."/>
            <person name="Montejo-Kovacevich G."/>
            <person name="Yen C E."/>
        </authorList>
    </citation>
    <scope>NUCLEOTIDE SEQUENCE [LARGE SCALE GENOMIC DNA]</scope>
</reference>
<proteinExistence type="predicted"/>
<feature type="compositionally biased region" description="Polar residues" evidence="1">
    <location>
        <begin position="67"/>
        <end position="79"/>
    </location>
</feature>
<organism evidence="3 4">
    <name type="scientific">Arctia plantaginis</name>
    <name type="common">Wood tiger moth</name>
    <name type="synonym">Phalaena plantaginis</name>
    <dbReference type="NCBI Taxonomy" id="874455"/>
    <lineage>
        <taxon>Eukaryota</taxon>
        <taxon>Metazoa</taxon>
        <taxon>Ecdysozoa</taxon>
        <taxon>Arthropoda</taxon>
        <taxon>Hexapoda</taxon>
        <taxon>Insecta</taxon>
        <taxon>Pterygota</taxon>
        <taxon>Neoptera</taxon>
        <taxon>Endopterygota</taxon>
        <taxon>Lepidoptera</taxon>
        <taxon>Glossata</taxon>
        <taxon>Ditrysia</taxon>
        <taxon>Noctuoidea</taxon>
        <taxon>Erebidae</taxon>
        <taxon>Arctiinae</taxon>
        <taxon>Arctia</taxon>
    </lineage>
</organism>
<dbReference type="PANTHER" id="PTHR35450">
    <property type="entry name" value="REVERSE TRANSCRIPTASE DOMAIN-CONTAINING PROTEIN"/>
    <property type="match status" value="1"/>
</dbReference>
<gene>
    <name evidence="3" type="ORF">APLA_LOCUS15062</name>
</gene>
<evidence type="ECO:0000313" key="4">
    <source>
        <dbReference type="Proteomes" id="UP000494106"/>
    </source>
</evidence>
<feature type="compositionally biased region" description="Polar residues" evidence="1">
    <location>
        <begin position="9"/>
        <end position="19"/>
    </location>
</feature>
<dbReference type="PROSITE" id="PS50878">
    <property type="entry name" value="RT_POL"/>
    <property type="match status" value="1"/>
</dbReference>
<dbReference type="PANTHER" id="PTHR35450:SF2">
    <property type="entry name" value="REVERSE TRANSCRIPTASE DOMAIN-CONTAINING PROTEIN"/>
    <property type="match status" value="1"/>
</dbReference>